<sequence>MRTTTAATALLAATLAPLALSAPTAEHHAQRQHQQQQQYVKLHKPTGAPSIAHSKDFTSFSFEPAFWTEFFGEAETPNQLTLSLLSRLSERGARPVIRPGGITMDSMIFDPAATKSAVRTTNAKGGVYRTTIGPSFYKAWDNFPEGTGFVSTLNFGNDSYDIARDLAAASHRYQRDKIRHFELGNEPTNYVSTRWQNKTDAYVAQWKDWTGRIDAELDNPKRSWWASSATTDKTGLEVRPAALIPAGIDDQKQVGQYSIHSYAFATCDPKRDALATIPNILNHTHLLEYADVEIYPSAKAALDEGNQWIVGEFNSVACSGKPNVTDTFAQALWTVDTDLIYAERNASAVYLHQGATLVFQSSQQSNTAGDDGGPGFSAYSLLYPVDSSKRGKARVNPGFVGQLFVTEALGTERVASLPAPKGVDSDYFAAYAFYDRDEGKKIRRVAAINSKPYYGKTGGNKRDSSDNAVHLDLSSLMPAALKGKKAWLKRMTAPAVNETDTARVTWAGQSFKQAVPEGKVDIERVPKDGKVEVRDSEAVLVFFYEDDVFRQ</sequence>
<dbReference type="KEGG" id="pfp:PFL1_03765"/>
<dbReference type="AlphaFoldDB" id="A0A061H6B9"/>
<keyword evidence="2" id="KW-0732">Signal</keyword>
<organism evidence="4 5">
    <name type="scientific">Pseudozyma flocculosa PF-1</name>
    <dbReference type="NCBI Taxonomy" id="1277687"/>
    <lineage>
        <taxon>Eukaryota</taxon>
        <taxon>Fungi</taxon>
        <taxon>Dikarya</taxon>
        <taxon>Basidiomycota</taxon>
        <taxon>Ustilaginomycotina</taxon>
        <taxon>Ustilaginomycetes</taxon>
        <taxon>Ustilaginales</taxon>
        <taxon>Ustilaginaceae</taxon>
        <taxon>Pseudozyma</taxon>
    </lineage>
</organism>
<feature type="domain" description="Beta-glucuronidase C-terminal" evidence="3">
    <location>
        <begin position="430"/>
        <end position="540"/>
    </location>
</feature>
<dbReference type="PANTHER" id="PTHR36183">
    <property type="entry name" value="BETA-GLUCURONIDASE"/>
    <property type="match status" value="1"/>
</dbReference>
<dbReference type="Gene3D" id="3.20.20.80">
    <property type="entry name" value="Glycosidases"/>
    <property type="match status" value="1"/>
</dbReference>
<reference evidence="4 5" key="1">
    <citation type="journal article" date="2013" name="Plant Cell">
        <title>The transition from a phytopathogenic smut ancestor to an anamorphic biocontrol agent deciphered by comparative whole-genome analysis.</title>
        <authorList>
            <person name="Lefebvre F."/>
            <person name="Joly D.L."/>
            <person name="Labbe C."/>
            <person name="Teichmann B."/>
            <person name="Linning R."/>
            <person name="Belzile F."/>
            <person name="Bakkeren G."/>
            <person name="Belanger R.R."/>
        </authorList>
    </citation>
    <scope>NUCLEOTIDE SEQUENCE [LARGE SCALE GENOMIC DNA]</scope>
    <source>
        <strain evidence="4 5">PF-1</strain>
    </source>
</reference>
<dbReference type="InterPro" id="IPR017853">
    <property type="entry name" value="GH"/>
</dbReference>
<dbReference type="OrthoDB" id="2831684at2759"/>
<feature type="chain" id="PRO_5001599688" description="Beta-glucuronidase C-terminal domain-containing protein" evidence="2">
    <location>
        <begin position="22"/>
        <end position="551"/>
    </location>
</feature>
<evidence type="ECO:0000256" key="2">
    <source>
        <dbReference type="SAM" id="SignalP"/>
    </source>
</evidence>
<protein>
    <recommendedName>
        <fullName evidence="3">Beta-glucuronidase C-terminal domain-containing protein</fullName>
    </recommendedName>
</protein>
<gene>
    <name evidence="4" type="ORF">PFL1_03765</name>
</gene>
<dbReference type="RefSeq" id="XP_007879480.1">
    <property type="nucleotide sequence ID" value="XM_007881289.1"/>
</dbReference>
<dbReference type="eggNOG" id="ENOG502RWWV">
    <property type="taxonomic scope" value="Eukaryota"/>
</dbReference>
<evidence type="ECO:0000256" key="1">
    <source>
        <dbReference type="SAM" id="MobiDB-lite"/>
    </source>
</evidence>
<dbReference type="PANTHER" id="PTHR36183:SF2">
    <property type="entry name" value="BETA-GLUCURONIDASE C-TERMINAL DOMAIN-CONTAINING PROTEIN"/>
    <property type="match status" value="1"/>
</dbReference>
<evidence type="ECO:0000313" key="4">
    <source>
        <dbReference type="EMBL" id="EPQ28462.1"/>
    </source>
</evidence>
<evidence type="ECO:0000259" key="3">
    <source>
        <dbReference type="Pfam" id="PF16862"/>
    </source>
</evidence>
<dbReference type="InterPro" id="IPR052974">
    <property type="entry name" value="GH79_Enzymes"/>
</dbReference>
<dbReference type="GeneID" id="19317873"/>
<dbReference type="Pfam" id="PF16862">
    <property type="entry name" value="Glyco_hydro_79C"/>
    <property type="match status" value="1"/>
</dbReference>
<dbReference type="InterPro" id="IPR031728">
    <property type="entry name" value="GlcAase_C"/>
</dbReference>
<dbReference type="EMBL" id="KE361634">
    <property type="protein sequence ID" value="EPQ28462.1"/>
    <property type="molecule type" value="Genomic_DNA"/>
</dbReference>
<dbReference type="Proteomes" id="UP000053664">
    <property type="component" value="Unassembled WGS sequence"/>
</dbReference>
<dbReference type="SUPFAM" id="SSF51445">
    <property type="entry name" value="(Trans)glycosidases"/>
    <property type="match status" value="1"/>
</dbReference>
<evidence type="ECO:0000313" key="5">
    <source>
        <dbReference type="Proteomes" id="UP000053664"/>
    </source>
</evidence>
<dbReference type="HOGENOM" id="CLU_022148_3_0_1"/>
<accession>A0A061H6B9</accession>
<proteinExistence type="predicted"/>
<feature type="region of interest" description="Disordered" evidence="1">
    <location>
        <begin position="23"/>
        <end position="44"/>
    </location>
</feature>
<name>A0A061H6B9_9BASI</name>
<feature type="signal peptide" evidence="2">
    <location>
        <begin position="1"/>
        <end position="21"/>
    </location>
</feature>